<gene>
    <name evidence="2" type="ORF">ABR75_02575</name>
</gene>
<dbReference type="AlphaFoldDB" id="A0A0R2Q794"/>
<dbReference type="Gene3D" id="3.30.460.10">
    <property type="entry name" value="Beta Polymerase, domain 2"/>
    <property type="match status" value="1"/>
</dbReference>
<evidence type="ECO:0000313" key="3">
    <source>
        <dbReference type="Proteomes" id="UP000051017"/>
    </source>
</evidence>
<accession>A0A0R2Q794</accession>
<dbReference type="SUPFAM" id="SSF81301">
    <property type="entry name" value="Nucleotidyltransferase"/>
    <property type="match status" value="1"/>
</dbReference>
<dbReference type="InterPro" id="IPR043519">
    <property type="entry name" value="NT_sf"/>
</dbReference>
<dbReference type="GO" id="GO:0015969">
    <property type="term" value="P:guanosine tetraphosphate metabolic process"/>
    <property type="evidence" value="ECO:0007669"/>
    <property type="project" value="InterPro"/>
</dbReference>
<name>A0A0R2Q794_9ACTN</name>
<dbReference type="CDD" id="cd05399">
    <property type="entry name" value="NT_Rel-Spo_like"/>
    <property type="match status" value="1"/>
</dbReference>
<reference evidence="2 3" key="1">
    <citation type="submission" date="2015-10" db="EMBL/GenBank/DDBJ databases">
        <title>Metagenome-Assembled Genomes uncover a global brackish microbiome.</title>
        <authorList>
            <person name="Hugerth L.W."/>
            <person name="Larsson J."/>
            <person name="Alneberg J."/>
            <person name="Lindh M.V."/>
            <person name="Legrand C."/>
            <person name="Pinhassi J."/>
            <person name="Andersson A.F."/>
        </authorList>
    </citation>
    <scope>NUCLEOTIDE SEQUENCE [LARGE SCALE GENOMIC DNA]</scope>
    <source>
        <strain evidence="2">BACL6 MAG-120924-bin43</strain>
    </source>
</reference>
<proteinExistence type="predicted"/>
<sequence length="234" mass="26640">MELSRARIDRLGEAIKSGELNDVDQSVFNYLRSQWAELGNEISKKLILEFGNDEFGVSLRLKNLETIRAKLLRTTLRLSSLRDVVGARIVINEGLSLQNDSVLRSVALFEDYAVKIIDRREFPSFGYRAVHVEVRQGLYLGEIQIRTPLQHEWARSMESLARLVGRDVRYGGGPVVDTYSPVVHNLLLNSYRNLVELGRRIEMSEVGVLNDTAELFQGLITIKSLVIEIEKKVR</sequence>
<dbReference type="Proteomes" id="UP000051017">
    <property type="component" value="Unassembled WGS sequence"/>
</dbReference>
<dbReference type="SMART" id="SM00954">
    <property type="entry name" value="RelA_SpoT"/>
    <property type="match status" value="1"/>
</dbReference>
<feature type="domain" description="RelA/SpoT" evidence="1">
    <location>
        <begin position="59"/>
        <end position="166"/>
    </location>
</feature>
<organism evidence="2 3">
    <name type="scientific">Acidimicrobiia bacterium BACL6 MAG-120924-bin43</name>
    <dbReference type="NCBI Taxonomy" id="1655583"/>
    <lineage>
        <taxon>Bacteria</taxon>
        <taxon>Bacillati</taxon>
        <taxon>Actinomycetota</taxon>
        <taxon>Acidimicrobiia</taxon>
        <taxon>acIV cluster</taxon>
    </lineage>
</organism>
<dbReference type="EMBL" id="LIBJ01000361">
    <property type="protein sequence ID" value="KRO46116.1"/>
    <property type="molecule type" value="Genomic_DNA"/>
</dbReference>
<dbReference type="InterPro" id="IPR007685">
    <property type="entry name" value="RelA_SpoT"/>
</dbReference>
<dbReference type="Pfam" id="PF04607">
    <property type="entry name" value="RelA_SpoT"/>
    <property type="match status" value="1"/>
</dbReference>
<protein>
    <recommendedName>
        <fullName evidence="1">RelA/SpoT domain-containing protein</fullName>
    </recommendedName>
</protein>
<evidence type="ECO:0000313" key="2">
    <source>
        <dbReference type="EMBL" id="KRO46116.1"/>
    </source>
</evidence>
<evidence type="ECO:0000259" key="1">
    <source>
        <dbReference type="SMART" id="SM00954"/>
    </source>
</evidence>
<comment type="caution">
    <text evidence="2">The sequence shown here is derived from an EMBL/GenBank/DDBJ whole genome shotgun (WGS) entry which is preliminary data.</text>
</comment>